<keyword evidence="3" id="KW-1185">Reference proteome</keyword>
<protein>
    <submittedName>
        <fullName evidence="2">MSHA biogenesis protein MshF</fullName>
    </submittedName>
</protein>
<dbReference type="Proteomes" id="UP001161422">
    <property type="component" value="Unassembled WGS sequence"/>
</dbReference>
<keyword evidence="1" id="KW-0812">Transmembrane</keyword>
<name>A0AA37RZG3_9GAMM</name>
<feature type="transmembrane region" description="Helical" evidence="1">
    <location>
        <begin position="17"/>
        <end position="36"/>
    </location>
</feature>
<reference evidence="2" key="1">
    <citation type="journal article" date="2014" name="Int. J. Syst. Evol. Microbiol.">
        <title>Complete genome sequence of Corynebacterium casei LMG S-19264T (=DSM 44701T), isolated from a smear-ripened cheese.</title>
        <authorList>
            <consortium name="US DOE Joint Genome Institute (JGI-PGF)"/>
            <person name="Walter F."/>
            <person name="Albersmeier A."/>
            <person name="Kalinowski J."/>
            <person name="Ruckert C."/>
        </authorList>
    </citation>
    <scope>NUCLEOTIDE SEQUENCE</scope>
    <source>
        <strain evidence="2">NBRC 101628</strain>
    </source>
</reference>
<comment type="caution">
    <text evidence="2">The sequence shown here is derived from an EMBL/GenBank/DDBJ whole genome shotgun (WGS) entry which is preliminary data.</text>
</comment>
<sequence length="167" mass="19073">MRRQQQAETDLLRSGRVVIALVVMMIILAVFGGRYLEVESRIDRDDFSRKQNTWIRMDSMLRSMWLTQGRPERVSVTLWGDDNPTWVRMSENGWPVPDIRSAEGCIKLWQQILGEESAQDFGKGKLSAHYDKADMACRFVSVQGDSLSYQLSSGRLLTISQANNNSI</sequence>
<keyword evidence="1" id="KW-1133">Transmembrane helix</keyword>
<keyword evidence="1" id="KW-0472">Membrane</keyword>
<gene>
    <name evidence="2" type="primary">mshF</name>
    <name evidence="2" type="ORF">GCM10007895_26940</name>
</gene>
<dbReference type="RefSeq" id="WP_095504767.1">
    <property type="nucleotide sequence ID" value="NZ_BSNC01000006.1"/>
</dbReference>
<reference evidence="2" key="2">
    <citation type="submission" date="2023-01" db="EMBL/GenBank/DDBJ databases">
        <title>Draft genome sequence of Paraferrimonas sedimenticola strain NBRC 101628.</title>
        <authorList>
            <person name="Sun Q."/>
            <person name="Mori K."/>
        </authorList>
    </citation>
    <scope>NUCLEOTIDE SEQUENCE</scope>
    <source>
        <strain evidence="2">NBRC 101628</strain>
    </source>
</reference>
<dbReference type="AlphaFoldDB" id="A0AA37RZG3"/>
<dbReference type="EMBL" id="BSNC01000006">
    <property type="protein sequence ID" value="GLP97387.1"/>
    <property type="molecule type" value="Genomic_DNA"/>
</dbReference>
<evidence type="ECO:0000256" key="1">
    <source>
        <dbReference type="SAM" id="Phobius"/>
    </source>
</evidence>
<proteinExistence type="predicted"/>
<evidence type="ECO:0000313" key="3">
    <source>
        <dbReference type="Proteomes" id="UP001161422"/>
    </source>
</evidence>
<evidence type="ECO:0000313" key="2">
    <source>
        <dbReference type="EMBL" id="GLP97387.1"/>
    </source>
</evidence>
<accession>A0AA37RZG3</accession>
<organism evidence="2 3">
    <name type="scientific">Paraferrimonas sedimenticola</name>
    <dbReference type="NCBI Taxonomy" id="375674"/>
    <lineage>
        <taxon>Bacteria</taxon>
        <taxon>Pseudomonadati</taxon>
        <taxon>Pseudomonadota</taxon>
        <taxon>Gammaproteobacteria</taxon>
        <taxon>Alteromonadales</taxon>
        <taxon>Ferrimonadaceae</taxon>
        <taxon>Paraferrimonas</taxon>
    </lineage>
</organism>